<dbReference type="Pfam" id="PF00412">
    <property type="entry name" value="LIM"/>
    <property type="match status" value="1"/>
</dbReference>
<evidence type="ECO:0000256" key="3">
    <source>
        <dbReference type="ARBA" id="ARBA00023038"/>
    </source>
</evidence>
<dbReference type="InterPro" id="IPR001781">
    <property type="entry name" value="Znf_LIM"/>
</dbReference>
<proteinExistence type="predicted"/>
<dbReference type="Proteomes" id="UP000694727">
    <property type="component" value="Unplaced"/>
</dbReference>
<feature type="region of interest" description="Disordered" evidence="5">
    <location>
        <begin position="169"/>
        <end position="202"/>
    </location>
</feature>
<reference evidence="7" key="1">
    <citation type="submission" date="2025-08" db="UniProtKB">
        <authorList>
            <consortium name="Ensembl"/>
        </authorList>
    </citation>
    <scope>IDENTIFICATION</scope>
</reference>
<keyword evidence="2" id="KW-0862">Zinc</keyword>
<dbReference type="Ensembl" id="ENSSSCT00025045384.1">
    <property type="protein sequence ID" value="ENSSSCP00025019349.1"/>
    <property type="gene ID" value="ENSSSCG00025033071.1"/>
</dbReference>
<feature type="compositionally biased region" description="Low complexity" evidence="5">
    <location>
        <begin position="140"/>
        <end position="155"/>
    </location>
</feature>
<name>A0A8D0RQD5_PIG</name>
<feature type="domain" description="LIM zinc-binding" evidence="6">
    <location>
        <begin position="229"/>
        <end position="261"/>
    </location>
</feature>
<feature type="compositionally biased region" description="Gly residues" evidence="5">
    <location>
        <begin position="52"/>
        <end position="61"/>
    </location>
</feature>
<sequence>MQRSRAAADEAALLLAGLALRELEPGGDSLGRGRRGPRPGPGDEAAQALGRRGQGGGGGPEAGADGLSRGERGPRRAAVPELSAQPAGSPRASLAGSDGGGGGGGSGSARSSGISLGYEQRHGSPRSGRSDPRPGPGPPSVGSARSSVSSLGSRGSAGAYPDLLLPGACPAPARSPEPAGPAPFALPSLQLPPGREGGPSAAERRLEALTRELERALEARTARDYFGICIKCGLGIYGARQACQAMGSLYHTDCFTCNSCGLRAAAERGGWTPLLPPGGPPAVPPLPPAAPPTRATSLTCCARHGALSWSSELGRGARLWGRLCAQAPVFVCVRRRACSCVCVFARARARPMAEAGQCRGFVPAGAAAGSPPPPPPTRHRAAVRGAGPAAKLLIFIHRLCLLKPLLPPGLCLPPAATPSPAFCFGTPPCAPYPRGQAPRPAEGLGVEDGHYRVQGAAAVLPRALGREPVSLYRWDLGLLSRVRGAGRGSVWSGRRGFAKGTRVCFISVLPIGRWGGCLVWLGSLEEVRNDTLGEWSQRRSLAFGRCGHFGVWPPGF</sequence>
<feature type="compositionally biased region" description="Gly residues" evidence="5">
    <location>
        <begin position="97"/>
        <end position="107"/>
    </location>
</feature>
<dbReference type="GO" id="GO:0046872">
    <property type="term" value="F:metal ion binding"/>
    <property type="evidence" value="ECO:0007669"/>
    <property type="project" value="UniProtKB-KW"/>
</dbReference>
<dbReference type="PANTHER" id="PTHR24219">
    <property type="entry name" value="LIM DOMAIN-CONTAINING PROTEIN JUB"/>
    <property type="match status" value="1"/>
</dbReference>
<evidence type="ECO:0000313" key="7">
    <source>
        <dbReference type="Ensembl" id="ENSSSCP00025019349.1"/>
    </source>
</evidence>
<feature type="region of interest" description="Disordered" evidence="5">
    <location>
        <begin position="22"/>
        <end position="155"/>
    </location>
</feature>
<feature type="compositionally biased region" description="Low complexity" evidence="5">
    <location>
        <begin position="42"/>
        <end position="51"/>
    </location>
</feature>
<accession>A0A8D0RQD5</accession>
<evidence type="ECO:0000259" key="6">
    <source>
        <dbReference type="Pfam" id="PF00412"/>
    </source>
</evidence>
<evidence type="ECO:0000256" key="4">
    <source>
        <dbReference type="ARBA" id="ARBA00023158"/>
    </source>
</evidence>
<keyword evidence="4" id="KW-0943">RNA-mediated gene silencing</keyword>
<dbReference type="GO" id="GO:0031047">
    <property type="term" value="P:regulatory ncRNA-mediated gene silencing"/>
    <property type="evidence" value="ECO:0007669"/>
    <property type="project" value="UniProtKB-KW"/>
</dbReference>
<dbReference type="InterPro" id="IPR047172">
    <property type="entry name" value="Ajuba-like"/>
</dbReference>
<dbReference type="AlphaFoldDB" id="A0A8D0RQD5"/>
<feature type="compositionally biased region" description="Low complexity" evidence="5">
    <location>
        <begin position="108"/>
        <end position="117"/>
    </location>
</feature>
<gene>
    <name evidence="7" type="primary">WTIP</name>
</gene>
<keyword evidence="1" id="KW-0479">Metal-binding</keyword>
<protein>
    <recommendedName>
        <fullName evidence="6">LIM zinc-binding domain-containing protein</fullName>
    </recommendedName>
</protein>
<evidence type="ECO:0000313" key="8">
    <source>
        <dbReference type="Proteomes" id="UP000694727"/>
    </source>
</evidence>
<evidence type="ECO:0000256" key="1">
    <source>
        <dbReference type="ARBA" id="ARBA00022723"/>
    </source>
</evidence>
<keyword evidence="3" id="KW-0440">LIM domain</keyword>
<evidence type="ECO:0000256" key="2">
    <source>
        <dbReference type="ARBA" id="ARBA00022833"/>
    </source>
</evidence>
<dbReference type="PANTHER" id="PTHR24219:SF6">
    <property type="entry name" value="WILMS TUMOR PROTEIN 1-INTERACTING PROTEIN"/>
    <property type="match status" value="1"/>
</dbReference>
<organism evidence="7 8">
    <name type="scientific">Sus scrofa</name>
    <name type="common">Pig</name>
    <dbReference type="NCBI Taxonomy" id="9823"/>
    <lineage>
        <taxon>Eukaryota</taxon>
        <taxon>Metazoa</taxon>
        <taxon>Chordata</taxon>
        <taxon>Craniata</taxon>
        <taxon>Vertebrata</taxon>
        <taxon>Euteleostomi</taxon>
        <taxon>Mammalia</taxon>
        <taxon>Eutheria</taxon>
        <taxon>Laurasiatheria</taxon>
        <taxon>Artiodactyla</taxon>
        <taxon>Suina</taxon>
        <taxon>Suidae</taxon>
        <taxon>Sus</taxon>
    </lineage>
</organism>
<evidence type="ECO:0000256" key="5">
    <source>
        <dbReference type="SAM" id="MobiDB-lite"/>
    </source>
</evidence>
<dbReference type="Gene3D" id="2.10.110.10">
    <property type="entry name" value="Cysteine Rich Protein"/>
    <property type="match status" value="1"/>
</dbReference>